<accession>A0ABD6EN83</accession>
<evidence type="ECO:0000256" key="7">
    <source>
        <dbReference type="ARBA" id="ARBA00033696"/>
    </source>
</evidence>
<evidence type="ECO:0000256" key="9">
    <source>
        <dbReference type="RuleBase" id="RU365032"/>
    </source>
</evidence>
<dbReference type="InterPro" id="IPR037446">
    <property type="entry name" value="His_Pase_VIP1"/>
</dbReference>
<dbReference type="EC" id="2.7.4.24" evidence="9"/>
<dbReference type="GO" id="GO:0016791">
    <property type="term" value="F:phosphatase activity"/>
    <property type="evidence" value="ECO:0007669"/>
    <property type="project" value="UniProtKB-ARBA"/>
</dbReference>
<comment type="catalytic activity">
    <reaction evidence="7">
        <text>5-diphospho-1D-myo-inositol 1,2,3,4,6-pentakisphosphate + ATP + H(+) = 1,5-bis(diphospho)-1D-myo-inositol 2,3,4,6-tetrakisphosphate + ADP</text>
        <dbReference type="Rhea" id="RHEA:10276"/>
        <dbReference type="ChEBI" id="CHEBI:15378"/>
        <dbReference type="ChEBI" id="CHEBI:30616"/>
        <dbReference type="ChEBI" id="CHEBI:58628"/>
        <dbReference type="ChEBI" id="CHEBI:77983"/>
        <dbReference type="ChEBI" id="CHEBI:456216"/>
        <dbReference type="EC" id="2.7.4.24"/>
    </reaction>
    <physiologicalReaction direction="left-to-right" evidence="7">
        <dbReference type="Rhea" id="RHEA:10277"/>
    </physiologicalReaction>
</comment>
<dbReference type="GO" id="GO:0005829">
    <property type="term" value="C:cytosol"/>
    <property type="evidence" value="ECO:0007669"/>
    <property type="project" value="UniProtKB-SubCell"/>
</dbReference>
<gene>
    <name evidence="10" type="ORF">AB6A40_004454</name>
</gene>
<evidence type="ECO:0000256" key="8">
    <source>
        <dbReference type="ARBA" id="ARBA00034629"/>
    </source>
</evidence>
<evidence type="ECO:0000313" key="10">
    <source>
        <dbReference type="EMBL" id="MFH4977745.1"/>
    </source>
</evidence>
<comment type="subcellular location">
    <subcellularLocation>
        <location evidence="9">Cytoplasm</location>
        <location evidence="9">Cytosol</location>
    </subcellularLocation>
</comment>
<keyword evidence="6 9" id="KW-0067">ATP-binding</keyword>
<dbReference type="PANTHER" id="PTHR12750">
    <property type="entry name" value="DIPHOSPHOINOSITOL PENTAKISPHOSPHATE KINASE"/>
    <property type="match status" value="1"/>
</dbReference>
<dbReference type="EMBL" id="JBGFUD010002573">
    <property type="protein sequence ID" value="MFH4977745.1"/>
    <property type="molecule type" value="Genomic_DNA"/>
</dbReference>
<dbReference type="SUPFAM" id="SSF53254">
    <property type="entry name" value="Phosphoglycerate mutase-like"/>
    <property type="match status" value="1"/>
</dbReference>
<comment type="function">
    <text evidence="9">Bifunctional inositol kinase that acts in concert with the IP6K kinases to synthesize the diphosphate group-containing inositol pyrophosphates diphosphoinositol pentakisphosphate, PP-InsP5, and bis-diphosphoinositol tetrakisphosphate, (PP)2-InsP4. PP-InsP5 and (PP)2-InsP4, also respectively called InsP7 and InsP8, may regulate a variety of cellular processes, including apoptosis, vesicle trafficking, cytoskeletal dynamics, and exocytosis. Phosphorylates inositol hexakisphosphate (InsP6).</text>
</comment>
<dbReference type="GO" id="GO:0005524">
    <property type="term" value="F:ATP binding"/>
    <property type="evidence" value="ECO:0007669"/>
    <property type="project" value="UniProtKB-KW"/>
</dbReference>
<dbReference type="Pfam" id="PF00328">
    <property type="entry name" value="His_Phos_2"/>
    <property type="match status" value="1"/>
</dbReference>
<dbReference type="AlphaFoldDB" id="A0ABD6EN83"/>
<evidence type="ECO:0000256" key="2">
    <source>
        <dbReference type="ARBA" id="ARBA00022490"/>
    </source>
</evidence>
<keyword evidence="11" id="KW-1185">Reference proteome</keyword>
<keyword evidence="3 9" id="KW-0808">Transferase</keyword>
<dbReference type="InterPro" id="IPR000560">
    <property type="entry name" value="His_Pase_clade-2"/>
</dbReference>
<evidence type="ECO:0000256" key="5">
    <source>
        <dbReference type="ARBA" id="ARBA00022777"/>
    </source>
</evidence>
<sequence length="679" mass="76996">MRINFPVDRDWSAKDYERLNPSNLRAITNAMEFIRNPKKMCQEIAGYVQRMVDIINWHKLNRPNRTLYLNESWDLAERRWGKELREFRRVDKSGNVEFDISKIPDIYDNIKYDMEHNPDLCVNNEGEFERMYLCVKNMADIVVPQEYGISESSKISIAQRVCTPLLKKIRNDLHRCTESSNEDESQTRLDPRASQGIATPLRHVRTRLYFTSESHIHTLMNLIRYGGLCPVDDKKWQRAMHFLSSVTEFNYMTQVVLMVYEDSRTCSEKQGTDRFHIELLFSPGLYPCFQSEKERIYETRISNFSSSGKHLTHSITRLSSRSQRLGSDTSLSSMGTISGEKGTEEYGSVYDWMSKNCSEDLDLSSSGSGNDFTIGNSSPQAKALNKMRRNAKHPVEAVDTDDDLDEERVNLVALDEVAPSKQYTADELARHSPVGISSDGSGRLYVDDDGDQEAYSVGDSESVTKVLSSAVDLSAIANTNHNSLMKSMSDVSCGRIAQDVKWALSSDEVTNDKDKKEFEVTPGTISPTSSSRRSRFPYRFKHHTFNMLTEVDNRLISTAVLFGKLSDPTVKKVPGGSFGCPAVLSTAVIARSSSAPRLQTYKAEDEIPVGEIRRFWPPLRSLETLHDNIRFSQLDSFLERLMNNRTPLPSPPKTPVSMVTEGLSYTTVSDTISRLEMLK</sequence>
<keyword evidence="2 9" id="KW-0963">Cytoplasm</keyword>
<evidence type="ECO:0000313" key="11">
    <source>
        <dbReference type="Proteomes" id="UP001608902"/>
    </source>
</evidence>
<keyword evidence="5 9" id="KW-0418">Kinase</keyword>
<organism evidence="10 11">
    <name type="scientific">Gnathostoma spinigerum</name>
    <dbReference type="NCBI Taxonomy" id="75299"/>
    <lineage>
        <taxon>Eukaryota</taxon>
        <taxon>Metazoa</taxon>
        <taxon>Ecdysozoa</taxon>
        <taxon>Nematoda</taxon>
        <taxon>Chromadorea</taxon>
        <taxon>Rhabditida</taxon>
        <taxon>Spirurina</taxon>
        <taxon>Gnathostomatomorpha</taxon>
        <taxon>Gnathostomatoidea</taxon>
        <taxon>Gnathostomatidae</taxon>
        <taxon>Gnathostoma</taxon>
    </lineage>
</organism>
<evidence type="ECO:0000256" key="1">
    <source>
        <dbReference type="ARBA" id="ARBA00005609"/>
    </source>
</evidence>
<dbReference type="GO" id="GO:0000829">
    <property type="term" value="F:diphosphoinositol pentakisphosphate kinase activity"/>
    <property type="evidence" value="ECO:0007669"/>
    <property type="project" value="UniProtKB-ARBA"/>
</dbReference>
<evidence type="ECO:0000256" key="4">
    <source>
        <dbReference type="ARBA" id="ARBA00022741"/>
    </source>
</evidence>
<name>A0ABD6EN83_9BILA</name>
<evidence type="ECO:0000256" key="6">
    <source>
        <dbReference type="ARBA" id="ARBA00022840"/>
    </source>
</evidence>
<dbReference type="InterPro" id="IPR029033">
    <property type="entry name" value="His_PPase_superfam"/>
</dbReference>
<comment type="caution">
    <text evidence="10">The sequence shown here is derived from an EMBL/GenBank/DDBJ whole genome shotgun (WGS) entry which is preliminary data.</text>
</comment>
<dbReference type="GO" id="GO:0000828">
    <property type="term" value="F:inositol hexakisphosphate kinase activity"/>
    <property type="evidence" value="ECO:0007669"/>
    <property type="project" value="UniProtKB-ARBA"/>
</dbReference>
<comment type="similarity">
    <text evidence="1 9">Belongs to the histidine acid phosphatase family. VIP1 subfamily.</text>
</comment>
<comment type="catalytic activity">
    <reaction evidence="8">
        <text>1D-myo-inositol hexakisphosphate + ATP = 1-diphospho-1D-myo-inositol 2,3,4,5,6-pentakisphosphate + ADP</text>
        <dbReference type="Rhea" id="RHEA:37459"/>
        <dbReference type="ChEBI" id="CHEBI:30616"/>
        <dbReference type="ChEBI" id="CHEBI:58130"/>
        <dbReference type="ChEBI" id="CHEBI:74946"/>
        <dbReference type="ChEBI" id="CHEBI:456216"/>
        <dbReference type="EC" id="2.7.4.24"/>
    </reaction>
    <physiologicalReaction direction="left-to-right" evidence="8">
        <dbReference type="Rhea" id="RHEA:37460"/>
    </physiologicalReaction>
</comment>
<proteinExistence type="inferred from homology"/>
<dbReference type="Proteomes" id="UP001608902">
    <property type="component" value="Unassembled WGS sequence"/>
</dbReference>
<reference evidence="10 11" key="1">
    <citation type="submission" date="2024-08" db="EMBL/GenBank/DDBJ databases">
        <title>Gnathostoma spinigerum genome.</title>
        <authorList>
            <person name="Gonzalez-Bertolin B."/>
            <person name="Monzon S."/>
            <person name="Zaballos A."/>
            <person name="Jimenez P."/>
            <person name="Dekumyoy P."/>
            <person name="Varona S."/>
            <person name="Cuesta I."/>
            <person name="Sumanam S."/>
            <person name="Adisakwattana P."/>
            <person name="Gasser R.B."/>
            <person name="Hernandez-Gonzalez A."/>
            <person name="Young N.D."/>
            <person name="Perteguer M.J."/>
        </authorList>
    </citation>
    <scope>NUCLEOTIDE SEQUENCE [LARGE SCALE GENOMIC DNA]</scope>
    <source>
        <strain evidence="10">AL3</strain>
        <tissue evidence="10">Liver</tissue>
    </source>
</reference>
<evidence type="ECO:0000256" key="3">
    <source>
        <dbReference type="ARBA" id="ARBA00022679"/>
    </source>
</evidence>
<protein>
    <recommendedName>
        <fullName evidence="9">Inositol hexakisphosphate and diphosphoinositol-pentakisphosphate kinase</fullName>
        <ecNumber evidence="9">2.7.4.24</ecNumber>
    </recommendedName>
</protein>
<dbReference type="PANTHER" id="PTHR12750:SF9">
    <property type="entry name" value="INOSITOL HEXAKISPHOSPHATE AND DIPHOSPHOINOSITOL-PENTAKISPHOSPHATE KINASE"/>
    <property type="match status" value="1"/>
</dbReference>
<keyword evidence="4 9" id="KW-0547">Nucleotide-binding</keyword>